<evidence type="ECO:0000313" key="3">
    <source>
        <dbReference type="Proteomes" id="UP000324233"/>
    </source>
</evidence>
<dbReference type="Proteomes" id="UP000324233">
    <property type="component" value="Chromosome"/>
</dbReference>
<evidence type="ECO:0000313" key="2">
    <source>
        <dbReference type="EMBL" id="QEH31660.1"/>
    </source>
</evidence>
<name>A0A5B9VVC6_9BACT</name>
<dbReference type="RefSeq" id="WP_148590294.1">
    <property type="nucleotide sequence ID" value="NZ_CP042997.1"/>
</dbReference>
<reference evidence="2 3" key="1">
    <citation type="submission" date="2019-08" db="EMBL/GenBank/DDBJ databases">
        <title>Deep-cultivation of Planctomycetes and their phenomic and genomic characterization uncovers novel biology.</title>
        <authorList>
            <person name="Wiegand S."/>
            <person name="Jogler M."/>
            <person name="Boedeker C."/>
            <person name="Pinto D."/>
            <person name="Vollmers J."/>
            <person name="Rivas-Marin E."/>
            <person name="Kohn T."/>
            <person name="Peeters S.H."/>
            <person name="Heuer A."/>
            <person name="Rast P."/>
            <person name="Oberbeckmann S."/>
            <person name="Bunk B."/>
            <person name="Jeske O."/>
            <person name="Meyerdierks A."/>
            <person name="Storesund J.E."/>
            <person name="Kallscheuer N."/>
            <person name="Luecker S."/>
            <person name="Lage O.M."/>
            <person name="Pohl T."/>
            <person name="Merkel B.J."/>
            <person name="Hornburger P."/>
            <person name="Mueller R.-W."/>
            <person name="Bruemmer F."/>
            <person name="Labrenz M."/>
            <person name="Spormann A.M."/>
            <person name="Op den Camp H."/>
            <person name="Overmann J."/>
            <person name="Amann R."/>
            <person name="Jetten M.S.M."/>
            <person name="Mascher T."/>
            <person name="Medema M.H."/>
            <person name="Devos D.P."/>
            <person name="Kaster A.-K."/>
            <person name="Ovreas L."/>
            <person name="Rohde M."/>
            <person name="Galperin M.Y."/>
            <person name="Jogler C."/>
        </authorList>
    </citation>
    <scope>NUCLEOTIDE SEQUENCE [LARGE SCALE GENOMIC DNA]</scope>
    <source>
        <strain evidence="2 3">OJF2</strain>
    </source>
</reference>
<feature type="signal peptide" evidence="1">
    <location>
        <begin position="1"/>
        <end position="30"/>
    </location>
</feature>
<evidence type="ECO:0008006" key="4">
    <source>
        <dbReference type="Google" id="ProtNLM"/>
    </source>
</evidence>
<dbReference type="KEGG" id="agv:OJF2_01250"/>
<protein>
    <recommendedName>
        <fullName evidence="4">Neutral/alkaline non-lysosomal ceramidase N-terminal domain-containing protein</fullName>
    </recommendedName>
</protein>
<gene>
    <name evidence="2" type="ORF">OJF2_01250</name>
</gene>
<dbReference type="EMBL" id="CP042997">
    <property type="protein sequence ID" value="QEH31660.1"/>
    <property type="molecule type" value="Genomic_DNA"/>
</dbReference>
<sequence precursor="true">MKTAASPVPRRLMLAAAALIASLPSARSRAAELRVGAAAVSITPDRTVALSGQMNTRISKGVRSPVTATALALESREGDRAIDHAILVACDLVGIDRPVLERARAMLEGRLPGFDVRKLVVSATHTHTAPAYEEGRYLIPKEGVMQPSEYAEFLAGRIAEASEAAWKSRRAGRVGWGLGHAVVAQNRRAVYADGKTIMYGATDREDFRGIEGPEDQGVEVLFFWDAGGRLIATAVNVACPSQEVEGESTIDADFWHEIRQALKAAHGADLQVLGWTGAAGDQSPHLMYRKAAEERMRRLRKLGRLEELARRVVAAWEEAYEGARQEPHDDVALAHRVEAVELPPRVVTEDEAAGARKEVEAHSPFPERRWIVAWHRDVLDRHDRQKAGRSEPYRMELHAIRLGDVAIATNPFELFTQYGIQIKARSRALQTFVIQLTGPGTYLPTAAAVRGGGYSAVVASSVVGPEGGQVLVDRTVGLINSLWPEK</sequence>
<feature type="chain" id="PRO_5022734591" description="Neutral/alkaline non-lysosomal ceramidase N-terminal domain-containing protein" evidence="1">
    <location>
        <begin position="31"/>
        <end position="486"/>
    </location>
</feature>
<keyword evidence="1" id="KW-0732">Signal</keyword>
<evidence type="ECO:0000256" key="1">
    <source>
        <dbReference type="SAM" id="SignalP"/>
    </source>
</evidence>
<proteinExistence type="predicted"/>
<dbReference type="OrthoDB" id="2563594at2"/>
<dbReference type="AlphaFoldDB" id="A0A5B9VVC6"/>
<accession>A0A5B9VVC6</accession>
<organism evidence="2 3">
    <name type="scientific">Aquisphaera giovannonii</name>
    <dbReference type="NCBI Taxonomy" id="406548"/>
    <lineage>
        <taxon>Bacteria</taxon>
        <taxon>Pseudomonadati</taxon>
        <taxon>Planctomycetota</taxon>
        <taxon>Planctomycetia</taxon>
        <taxon>Isosphaerales</taxon>
        <taxon>Isosphaeraceae</taxon>
        <taxon>Aquisphaera</taxon>
    </lineage>
</organism>
<keyword evidence="3" id="KW-1185">Reference proteome</keyword>